<evidence type="ECO:0000259" key="2">
    <source>
        <dbReference type="SMART" id="SM01177"/>
    </source>
</evidence>
<name>A0AAD7QTL0_9ASCO</name>
<dbReference type="InterPro" id="IPR033473">
    <property type="entry name" value="Atos-like_C"/>
</dbReference>
<dbReference type="SMART" id="SM01177">
    <property type="entry name" value="DUF4210"/>
    <property type="match status" value="1"/>
</dbReference>
<proteinExistence type="predicted"/>
<keyword evidence="4" id="KW-1185">Reference proteome</keyword>
<feature type="region of interest" description="Disordered" evidence="1">
    <location>
        <begin position="116"/>
        <end position="178"/>
    </location>
</feature>
<feature type="compositionally biased region" description="Low complexity" evidence="1">
    <location>
        <begin position="1"/>
        <end position="16"/>
    </location>
</feature>
<dbReference type="RefSeq" id="XP_056044551.1">
    <property type="nucleotide sequence ID" value="XM_056187298.1"/>
</dbReference>
<feature type="region of interest" description="Disordered" evidence="1">
    <location>
        <begin position="1"/>
        <end position="75"/>
    </location>
</feature>
<reference evidence="3" key="1">
    <citation type="submission" date="2023-03" db="EMBL/GenBank/DDBJ databases">
        <title>Near-Complete genome sequence of Lipomyces tetrasporous NRRL Y-64009, an oleaginous yeast capable of growing on lignocellulosic hydrolysates.</title>
        <authorList>
            <consortium name="Lawrence Berkeley National Laboratory"/>
            <person name="Jagtap S.S."/>
            <person name="Liu J.-J."/>
            <person name="Walukiewicz H.E."/>
            <person name="Pangilinan J."/>
            <person name="Lipzen A."/>
            <person name="Ahrendt S."/>
            <person name="Koriabine M."/>
            <person name="Cobaugh K."/>
            <person name="Salamov A."/>
            <person name="Yoshinaga Y."/>
            <person name="Ng V."/>
            <person name="Daum C."/>
            <person name="Grigoriev I.V."/>
            <person name="Slininger P.J."/>
            <person name="Dien B.S."/>
            <person name="Jin Y.-S."/>
            <person name="Rao C.V."/>
        </authorList>
    </citation>
    <scope>NUCLEOTIDE SEQUENCE</scope>
    <source>
        <strain evidence="3">NRRL Y-64009</strain>
    </source>
</reference>
<dbReference type="PANTHER" id="PTHR13199:SF11">
    <property type="entry name" value="PROTEIN ATOSSA"/>
    <property type="match status" value="1"/>
</dbReference>
<dbReference type="InterPro" id="IPR025261">
    <property type="entry name" value="Atos-like_cons_dom"/>
</dbReference>
<dbReference type="InterPro" id="IPR051506">
    <property type="entry name" value="ATOS_Transcription_Regulators"/>
</dbReference>
<protein>
    <recommendedName>
        <fullName evidence="2">Atos-like conserved domain-containing protein</fullName>
    </recommendedName>
</protein>
<feature type="compositionally biased region" description="Low complexity" evidence="1">
    <location>
        <begin position="395"/>
        <end position="408"/>
    </location>
</feature>
<feature type="compositionally biased region" description="Low complexity" evidence="1">
    <location>
        <begin position="122"/>
        <end position="149"/>
    </location>
</feature>
<feature type="compositionally biased region" description="Polar residues" evidence="1">
    <location>
        <begin position="34"/>
        <end position="51"/>
    </location>
</feature>
<dbReference type="EMBL" id="JARPMG010000004">
    <property type="protein sequence ID" value="KAJ8101101.1"/>
    <property type="molecule type" value="Genomic_DNA"/>
</dbReference>
<feature type="compositionally biased region" description="Basic residues" evidence="1">
    <location>
        <begin position="157"/>
        <end position="173"/>
    </location>
</feature>
<organism evidence="3 4">
    <name type="scientific">Lipomyces tetrasporus</name>
    <dbReference type="NCBI Taxonomy" id="54092"/>
    <lineage>
        <taxon>Eukaryota</taxon>
        <taxon>Fungi</taxon>
        <taxon>Dikarya</taxon>
        <taxon>Ascomycota</taxon>
        <taxon>Saccharomycotina</taxon>
        <taxon>Lipomycetes</taxon>
        <taxon>Lipomycetales</taxon>
        <taxon>Lipomycetaceae</taxon>
        <taxon>Lipomyces</taxon>
    </lineage>
</organism>
<dbReference type="AlphaFoldDB" id="A0AAD7QTL0"/>
<sequence>MPSLAPSALPLSNSSSTRRRSSLSDNGDEDVNRRPTTFGNQLLPSIGNLDSRSPDTAMRRKSAFTELSLPSSSPPLRTLPPEVVFTEATSNVHNAHHHSHTHSSFTYMSTNNGSYGHHIHIPSSPLSRSTASLSDMTSSPHSRRLSLSPSSPPYLPHHAHHARHHDRNPSIHHSHSESLIGSYEESLLSGRTSTPSSKPAVTFLARIGVLGTGENCPPKLKCPRHLSLEFEAVYYDWQLSHAYGARGTPYVGMLDVEEYYTTKAIKEGAKESVAGNDRKRHKKHSKSSAFLGYRIPQQGQIQIVISNPHRTAIKLFLIPYNLREMPIGSRTFLRQKTVVMDEGTGPKGSLRQAVHLHVVCPSEGRYYLFKTVRVVFENRALDATATSGHGLAGMSVSSSSSSLPGSSRESVKVEMIMGDYSRYNRDSNSKTERRRSSAASTKLRCPLAFPPIVHDECAIAEDEHVSEIARGTSKLSLSTSASDVGHMVASIRDGSRTKDEFIQSKKIENRRLLQQQPNAILCEDENENSSNLITWGELYSRRLNNNI</sequence>
<accession>A0AAD7QTL0</accession>
<dbReference type="Pfam" id="PF13889">
    <property type="entry name" value="Chromosome_seg"/>
    <property type="match status" value="1"/>
</dbReference>
<feature type="domain" description="Atos-like conserved" evidence="2">
    <location>
        <begin position="179"/>
        <end position="251"/>
    </location>
</feature>
<dbReference type="Proteomes" id="UP001217417">
    <property type="component" value="Unassembled WGS sequence"/>
</dbReference>
<dbReference type="PANTHER" id="PTHR13199">
    <property type="entry name" value="GH03947P"/>
    <property type="match status" value="1"/>
</dbReference>
<evidence type="ECO:0000313" key="3">
    <source>
        <dbReference type="EMBL" id="KAJ8101101.1"/>
    </source>
</evidence>
<evidence type="ECO:0000313" key="4">
    <source>
        <dbReference type="Proteomes" id="UP001217417"/>
    </source>
</evidence>
<feature type="region of interest" description="Disordered" evidence="1">
    <location>
        <begin position="390"/>
        <end position="410"/>
    </location>
</feature>
<dbReference type="Pfam" id="PF13915">
    <property type="entry name" value="DUF4210"/>
    <property type="match status" value="1"/>
</dbReference>
<evidence type="ECO:0000256" key="1">
    <source>
        <dbReference type="SAM" id="MobiDB-lite"/>
    </source>
</evidence>
<gene>
    <name evidence="3" type="ORF">POJ06DRAFT_250449</name>
</gene>
<dbReference type="GeneID" id="80882464"/>
<comment type="caution">
    <text evidence="3">The sequence shown here is derived from an EMBL/GenBank/DDBJ whole genome shotgun (WGS) entry which is preliminary data.</text>
</comment>